<keyword evidence="4" id="KW-1185">Reference proteome</keyword>
<evidence type="ECO:0000256" key="2">
    <source>
        <dbReference type="ARBA" id="ARBA00023002"/>
    </source>
</evidence>
<dbReference type="Proteomes" id="UP000660554">
    <property type="component" value="Unassembled WGS sequence"/>
</dbReference>
<evidence type="ECO:0008006" key="5">
    <source>
        <dbReference type="Google" id="ProtNLM"/>
    </source>
</evidence>
<gene>
    <name evidence="3" type="ORF">Scinn_34990</name>
</gene>
<evidence type="ECO:0000256" key="1">
    <source>
        <dbReference type="ARBA" id="ARBA00006484"/>
    </source>
</evidence>
<accession>A0ABQ3NMN1</accession>
<dbReference type="Pfam" id="PF00106">
    <property type="entry name" value="adh_short"/>
    <property type="match status" value="1"/>
</dbReference>
<comment type="caution">
    <text evidence="3">The sequence shown here is derived from an EMBL/GenBank/DDBJ whole genome shotgun (WGS) entry which is preliminary data.</text>
</comment>
<dbReference type="PANTHER" id="PTHR44196:SF1">
    <property type="entry name" value="DEHYDROGENASE_REDUCTASE SDR FAMILY MEMBER 7B"/>
    <property type="match status" value="1"/>
</dbReference>
<organism evidence="3 4">
    <name type="scientific">Streptomyces virginiae</name>
    <name type="common">Streptomyces cinnamonensis</name>
    <dbReference type="NCBI Taxonomy" id="1961"/>
    <lineage>
        <taxon>Bacteria</taxon>
        <taxon>Bacillati</taxon>
        <taxon>Actinomycetota</taxon>
        <taxon>Actinomycetes</taxon>
        <taxon>Kitasatosporales</taxon>
        <taxon>Streptomycetaceae</taxon>
        <taxon>Streptomyces</taxon>
    </lineage>
</organism>
<keyword evidence="2" id="KW-0560">Oxidoreductase</keyword>
<protein>
    <recommendedName>
        <fullName evidence="5">Short-chain dehydrogenase</fullName>
    </recommendedName>
</protein>
<evidence type="ECO:0000313" key="3">
    <source>
        <dbReference type="EMBL" id="GHI14036.1"/>
    </source>
</evidence>
<dbReference type="Gene3D" id="3.40.50.720">
    <property type="entry name" value="NAD(P)-binding Rossmann-like Domain"/>
    <property type="match status" value="1"/>
</dbReference>
<dbReference type="InterPro" id="IPR036291">
    <property type="entry name" value="NAD(P)-bd_dom_sf"/>
</dbReference>
<reference evidence="4" key="1">
    <citation type="submission" date="2020-09" db="EMBL/GenBank/DDBJ databases">
        <title>Whole genome shotgun sequence of Streptomyces cinnamonensis NBRC 15873.</title>
        <authorList>
            <person name="Komaki H."/>
            <person name="Tamura T."/>
        </authorList>
    </citation>
    <scope>NUCLEOTIDE SEQUENCE [LARGE SCALE GENOMIC DNA]</scope>
    <source>
        <strain evidence="4">NBRC 15873</strain>
    </source>
</reference>
<proteinExistence type="inferred from homology"/>
<dbReference type="InterPro" id="IPR002347">
    <property type="entry name" value="SDR_fam"/>
</dbReference>
<dbReference type="SUPFAM" id="SSF51735">
    <property type="entry name" value="NAD(P)-binding Rossmann-fold domains"/>
    <property type="match status" value="1"/>
</dbReference>
<dbReference type="PANTHER" id="PTHR44196">
    <property type="entry name" value="DEHYDROGENASE/REDUCTASE SDR FAMILY MEMBER 7B"/>
    <property type="match status" value="1"/>
</dbReference>
<comment type="similarity">
    <text evidence="1">Belongs to the short-chain dehydrogenases/reductases (SDR) family.</text>
</comment>
<evidence type="ECO:0000313" key="4">
    <source>
        <dbReference type="Proteomes" id="UP000660554"/>
    </source>
</evidence>
<dbReference type="EMBL" id="BNDV01000008">
    <property type="protein sequence ID" value="GHI14036.1"/>
    <property type="molecule type" value="Genomic_DNA"/>
</dbReference>
<sequence length="239" mass="24218">MLNSSNVPRVLVVGATGELGTLAVDDLIRRGAEVALCGRDQGRLAALAERTGCPARHIDAYDLDDCAAAAPWAASSLGTLDGVLVTVGVAGFGHAAAVPNAVAEHLMTVNALCPMAVLRGAASTVGAGGVLAAVTGAIVDGPLTGTADYAAAKAALSCWLGVMAREVRRRQVAVIDARLPHMATGFAGRAIVGRPPSLARAADPAREIAALVDEMVSHLDRASHLPVAAVTGKRAVKDR</sequence>
<name>A0ABQ3NMN1_STRVG</name>